<name>A0A7S4NY59_GUITH</name>
<dbReference type="InterPro" id="IPR012677">
    <property type="entry name" value="Nucleotide-bd_a/b_plait_sf"/>
</dbReference>
<gene>
    <name evidence="2" type="ORF">GTHE00462_LOCUS23381</name>
</gene>
<feature type="compositionally biased region" description="Low complexity" evidence="1">
    <location>
        <begin position="63"/>
        <end position="74"/>
    </location>
</feature>
<evidence type="ECO:0000256" key="1">
    <source>
        <dbReference type="SAM" id="MobiDB-lite"/>
    </source>
</evidence>
<feature type="compositionally biased region" description="Pro residues" evidence="1">
    <location>
        <begin position="346"/>
        <end position="361"/>
    </location>
</feature>
<feature type="region of interest" description="Disordered" evidence="1">
    <location>
        <begin position="1"/>
        <end position="120"/>
    </location>
</feature>
<feature type="compositionally biased region" description="Polar residues" evidence="1">
    <location>
        <begin position="92"/>
        <end position="101"/>
    </location>
</feature>
<sequence length="649" mass="73702">MIASRRAPSSSERQRNVSELNMIDEMKMDEEQISATSHQDLTPPLSERNYDSVRKSPFLHGESSFQRRSSSPLSELGASRNLSGQGEHAGTPSPQASNGTRSPHTPSSISSPSVLESPRSFDAKELEEFKAFLLEELQTSEQVEVPQTRYRSRVMPEDSLSDSDSNSDQDDEHEQLAHQTTDPYAQAEVRIAHEITLLEKTIREQESSLERLLRVDPLEERMDDEPMEALEERVLSRFPILKRDALIKKYSKYSVPTNVEKHEKHVLPDHFEFSPDMLFRRSIAGHHMHRQEEAKAFGAPAPAHQRSGAFHKDKLVFETPTFQRRISVSELRPDDVKMEERKGKFRPPPLPDPRPPPPPLPDRMALSRASWSRPPFTDDHDPQRARKAFRSVYSADQEHGLPRPPPPPGAKVAPPLPGHRLVAHKLSLTGLPMKCTREDIYEWLEDLREAVATNYNRPDKGFEGGVALFKDPDGWLTGEAVIKFVDKGVTQLMVLSVRHIRNLPGCDGKIQWENARKETSRFEIRRLSCPRHSTDKTQVVEDTPPPRGRLLLVGAKKHLNSQHIKASFSSYKLAPDVEPELLLNEEGLMTGEVILTFQDIPSAVQALQFFNSKPNDLSFKDATMLLPLRFDELTEKWVESENSFHENLS</sequence>
<accession>A0A7S4NY59</accession>
<reference evidence="2" key="1">
    <citation type="submission" date="2021-01" db="EMBL/GenBank/DDBJ databases">
        <authorList>
            <person name="Corre E."/>
            <person name="Pelletier E."/>
            <person name="Niang G."/>
            <person name="Scheremetjew M."/>
            <person name="Finn R."/>
            <person name="Kale V."/>
            <person name="Holt S."/>
            <person name="Cochrane G."/>
            <person name="Meng A."/>
            <person name="Brown T."/>
            <person name="Cohen L."/>
        </authorList>
    </citation>
    <scope>NUCLEOTIDE SEQUENCE</scope>
    <source>
        <strain evidence="2">CCMP 2712</strain>
    </source>
</reference>
<feature type="compositionally biased region" description="Basic and acidic residues" evidence="1">
    <location>
        <begin position="331"/>
        <end position="342"/>
    </location>
</feature>
<proteinExistence type="predicted"/>
<feature type="compositionally biased region" description="Low complexity" evidence="1">
    <location>
        <begin position="102"/>
        <end position="118"/>
    </location>
</feature>
<feature type="compositionally biased region" description="Acidic residues" evidence="1">
    <location>
        <begin position="159"/>
        <end position="173"/>
    </location>
</feature>
<dbReference type="EMBL" id="HBKN01030122">
    <property type="protein sequence ID" value="CAE2314532.1"/>
    <property type="molecule type" value="Transcribed_RNA"/>
</dbReference>
<dbReference type="AlphaFoldDB" id="A0A7S4NY59"/>
<evidence type="ECO:0000313" key="2">
    <source>
        <dbReference type="EMBL" id="CAE2314532.1"/>
    </source>
</evidence>
<feature type="region of interest" description="Disordered" evidence="1">
    <location>
        <begin position="135"/>
        <end position="185"/>
    </location>
</feature>
<organism evidence="2">
    <name type="scientific">Guillardia theta</name>
    <name type="common">Cryptophyte</name>
    <name type="synonym">Cryptomonas phi</name>
    <dbReference type="NCBI Taxonomy" id="55529"/>
    <lineage>
        <taxon>Eukaryota</taxon>
        <taxon>Cryptophyceae</taxon>
        <taxon>Pyrenomonadales</taxon>
        <taxon>Geminigeraceae</taxon>
        <taxon>Guillardia</taxon>
    </lineage>
</organism>
<protein>
    <recommendedName>
        <fullName evidence="3">RRM domain-containing protein</fullName>
    </recommendedName>
</protein>
<evidence type="ECO:0008006" key="3">
    <source>
        <dbReference type="Google" id="ProtNLM"/>
    </source>
</evidence>
<dbReference type="Gene3D" id="3.30.70.330">
    <property type="match status" value="1"/>
</dbReference>
<feature type="region of interest" description="Disordered" evidence="1">
    <location>
        <begin position="328"/>
        <end position="383"/>
    </location>
</feature>